<proteinExistence type="predicted"/>
<reference evidence="2" key="1">
    <citation type="submission" date="2020-10" db="EMBL/GenBank/DDBJ databases">
        <authorList>
            <person name="Gilroy R."/>
        </authorList>
    </citation>
    <scope>NUCLEOTIDE SEQUENCE</scope>
    <source>
        <strain evidence="2">ChiHcec3-11533</strain>
    </source>
</reference>
<evidence type="ECO:0000313" key="3">
    <source>
        <dbReference type="Proteomes" id="UP000824072"/>
    </source>
</evidence>
<dbReference type="Pfam" id="PF14265">
    <property type="entry name" value="DUF4355"/>
    <property type="match status" value="1"/>
</dbReference>
<feature type="region of interest" description="Disordered" evidence="1">
    <location>
        <begin position="65"/>
        <end position="104"/>
    </location>
</feature>
<name>A0A9D1LC08_9FIRM</name>
<dbReference type="EMBL" id="DVMU01000038">
    <property type="protein sequence ID" value="HIU33266.1"/>
    <property type="molecule type" value="Genomic_DNA"/>
</dbReference>
<reference evidence="2" key="2">
    <citation type="journal article" date="2021" name="PeerJ">
        <title>Extensive microbial diversity within the chicken gut microbiome revealed by metagenomics and culture.</title>
        <authorList>
            <person name="Gilroy R."/>
            <person name="Ravi A."/>
            <person name="Getino M."/>
            <person name="Pursley I."/>
            <person name="Horton D.L."/>
            <person name="Alikhan N.F."/>
            <person name="Baker D."/>
            <person name="Gharbi K."/>
            <person name="Hall N."/>
            <person name="Watson M."/>
            <person name="Adriaenssens E.M."/>
            <person name="Foster-Nyarko E."/>
            <person name="Jarju S."/>
            <person name="Secka A."/>
            <person name="Antonio M."/>
            <person name="Oren A."/>
            <person name="Chaudhuri R.R."/>
            <person name="La Ragione R."/>
            <person name="Hildebrand F."/>
            <person name="Pallen M.J."/>
        </authorList>
    </citation>
    <scope>NUCLEOTIDE SEQUENCE</scope>
    <source>
        <strain evidence="2">ChiHcec3-11533</strain>
    </source>
</reference>
<accession>A0A9D1LC08</accession>
<protein>
    <submittedName>
        <fullName evidence="2">DUF4355 domain-containing protein</fullName>
    </submittedName>
</protein>
<gene>
    <name evidence="2" type="ORF">IAB02_01760</name>
</gene>
<dbReference type="Proteomes" id="UP000824072">
    <property type="component" value="Unassembled WGS sequence"/>
</dbReference>
<evidence type="ECO:0000313" key="2">
    <source>
        <dbReference type="EMBL" id="HIU33266.1"/>
    </source>
</evidence>
<evidence type="ECO:0000256" key="1">
    <source>
        <dbReference type="SAM" id="MobiDB-lite"/>
    </source>
</evidence>
<sequence length="104" mass="12497">MEAREQELLKREREIARREMRMNARSLLRERELPEALLEALNYEDEERLQQSLDSTERAFRAAVERGVMDRMRGEAPKRDAPRKEKEELSDEEYYRRRQASGGK</sequence>
<organism evidence="2 3">
    <name type="scientific">Candidatus Pullichristensenella excrementigallinarum</name>
    <dbReference type="NCBI Taxonomy" id="2840907"/>
    <lineage>
        <taxon>Bacteria</taxon>
        <taxon>Bacillati</taxon>
        <taxon>Bacillota</taxon>
        <taxon>Clostridia</taxon>
        <taxon>Candidatus Pullichristensenella</taxon>
    </lineage>
</organism>
<dbReference type="InterPro" id="IPR025580">
    <property type="entry name" value="Gp46"/>
</dbReference>
<dbReference type="AlphaFoldDB" id="A0A9D1LC08"/>
<comment type="caution">
    <text evidence="2">The sequence shown here is derived from an EMBL/GenBank/DDBJ whole genome shotgun (WGS) entry which is preliminary data.</text>
</comment>
<feature type="compositionally biased region" description="Basic and acidic residues" evidence="1">
    <location>
        <begin position="65"/>
        <end position="87"/>
    </location>
</feature>